<dbReference type="Proteomes" id="UP000655443">
    <property type="component" value="Unassembled WGS sequence"/>
</dbReference>
<organism evidence="2 3">
    <name type="scientific">Streptomyces alanosinicus</name>
    <dbReference type="NCBI Taxonomy" id="68171"/>
    <lineage>
        <taxon>Bacteria</taxon>
        <taxon>Bacillati</taxon>
        <taxon>Actinomycetota</taxon>
        <taxon>Actinomycetes</taxon>
        <taxon>Kitasatosporales</taxon>
        <taxon>Streptomycetaceae</taxon>
        <taxon>Streptomyces</taxon>
    </lineage>
</organism>
<protein>
    <submittedName>
        <fullName evidence="2">Uncharacterized protein</fullName>
    </submittedName>
</protein>
<gene>
    <name evidence="2" type="ORF">GCM10010339_84280</name>
</gene>
<sequence length="267" mass="29220">MMLIPHREPDMEENSLPWDYQRIITAVRQAAGPVMASADSDIPAGPSAHGTVGPTNQAVYGRTHSFRLPRHGGGGCCRPFQADDSGTDIWKVTSDHCLEFTCPHWCSMSKTPEDHVGADGGDVTRVLHMGPTAGPTLPHHGLMARHVGFDMSLYAYSLPNGDPGRPFVRFADDDDTEADYFDTHSVESLREFTDTLITSLAGLAHFTYEIQAWDRTANSTERAWDAAARRHRPCQGNAGQAEPCALCDPSSASPAELQWLELMRSVT</sequence>
<dbReference type="AlphaFoldDB" id="A0A919D8W3"/>
<proteinExistence type="predicted"/>
<keyword evidence="3" id="KW-1185">Reference proteome</keyword>
<comment type="caution">
    <text evidence="2">The sequence shown here is derived from an EMBL/GenBank/DDBJ whole genome shotgun (WGS) entry which is preliminary data.</text>
</comment>
<feature type="region of interest" description="Disordered" evidence="1">
    <location>
        <begin position="37"/>
        <end position="56"/>
    </location>
</feature>
<evidence type="ECO:0000313" key="3">
    <source>
        <dbReference type="Proteomes" id="UP000655443"/>
    </source>
</evidence>
<reference evidence="2" key="1">
    <citation type="journal article" date="2014" name="Int. J. Syst. Evol. Microbiol.">
        <title>Complete genome sequence of Corynebacterium casei LMG S-19264T (=DSM 44701T), isolated from a smear-ripened cheese.</title>
        <authorList>
            <consortium name="US DOE Joint Genome Institute (JGI-PGF)"/>
            <person name="Walter F."/>
            <person name="Albersmeier A."/>
            <person name="Kalinowski J."/>
            <person name="Ruckert C."/>
        </authorList>
    </citation>
    <scope>NUCLEOTIDE SEQUENCE</scope>
    <source>
        <strain evidence="2">JCM 4714</strain>
    </source>
</reference>
<reference evidence="2" key="2">
    <citation type="submission" date="2020-09" db="EMBL/GenBank/DDBJ databases">
        <authorList>
            <person name="Sun Q."/>
            <person name="Ohkuma M."/>
        </authorList>
    </citation>
    <scope>NUCLEOTIDE SEQUENCE</scope>
    <source>
        <strain evidence="2">JCM 4714</strain>
    </source>
</reference>
<evidence type="ECO:0000313" key="2">
    <source>
        <dbReference type="EMBL" id="GHE14272.1"/>
    </source>
</evidence>
<evidence type="ECO:0000256" key="1">
    <source>
        <dbReference type="SAM" id="MobiDB-lite"/>
    </source>
</evidence>
<dbReference type="EMBL" id="BMVG01000048">
    <property type="protein sequence ID" value="GHE14272.1"/>
    <property type="molecule type" value="Genomic_DNA"/>
</dbReference>
<accession>A0A919D8W3</accession>
<name>A0A919D8W3_9ACTN</name>